<protein>
    <submittedName>
        <fullName evidence="2">Uncharacterized protein</fullName>
    </submittedName>
</protein>
<dbReference type="Gene3D" id="2.130.10.130">
    <property type="entry name" value="Integrin alpha, N-terminal"/>
    <property type="match status" value="1"/>
</dbReference>
<keyword evidence="1" id="KW-0732">Signal</keyword>
<name>A0A7S3V4C8_9STRA</name>
<evidence type="ECO:0000313" key="2">
    <source>
        <dbReference type="EMBL" id="CAE0456167.1"/>
    </source>
</evidence>
<sequence>MKLSSLTLSGLFASCFLFCEEAFSLVIEASTNEENSSESNLDEESHRHLLEEIVSDGTFKNNVKRDDTSVVQKSRHLQTTMLKKWAQQGNTVSGEGFGKSVALSRNGKALVVGAPDANSDDGKIKIYIFVNSQWNLVQTIEIDGYGGITKEWTVSMNPEGTHIAVHNLGSFTDGGSFSVYEYNIGTAPYLPLGSTIQLGSNPNGYYYSGIEISRNGKRVAVGKPNGVGIQGRAYVYEYNSVLNDWQIIFDTDSSSLGTDVSLAENGKSIAVVTNAWSHSACSVDVWKEDSSSNWVKSSLPLVPNSICSGASLESVSISADGMRIALANPLLNTIGGTYVFDKVGPNWVLDSNTPLMGKGSAVAGRHPANGDYCGSVVISADGSKLIMACPGAGVNDDGYAIVYEVDESGTWSQAGPIILTTPPESGSRVASVDIAVDQDGRTRVAVGSDTATTLIPIGSAAVHELMFIPGIDPNAEKDQPTVMEFLIGVPLLIIFLVGIAKGSASLSKQSWMNQCPCKTCNCPI</sequence>
<evidence type="ECO:0000256" key="1">
    <source>
        <dbReference type="SAM" id="SignalP"/>
    </source>
</evidence>
<dbReference type="PANTHER" id="PTHR36220:SF1">
    <property type="entry name" value="GAMMA TUBULIN COMPLEX COMPONENT C-TERMINAL DOMAIN-CONTAINING PROTEIN"/>
    <property type="match status" value="1"/>
</dbReference>
<dbReference type="SUPFAM" id="SSF82171">
    <property type="entry name" value="DPP6 N-terminal domain-like"/>
    <property type="match status" value="1"/>
</dbReference>
<organism evidence="2">
    <name type="scientific">Chaetoceros debilis</name>
    <dbReference type="NCBI Taxonomy" id="122233"/>
    <lineage>
        <taxon>Eukaryota</taxon>
        <taxon>Sar</taxon>
        <taxon>Stramenopiles</taxon>
        <taxon>Ochrophyta</taxon>
        <taxon>Bacillariophyta</taxon>
        <taxon>Coscinodiscophyceae</taxon>
        <taxon>Chaetocerotophycidae</taxon>
        <taxon>Chaetocerotales</taxon>
        <taxon>Chaetocerotaceae</taxon>
        <taxon>Chaetoceros</taxon>
    </lineage>
</organism>
<gene>
    <name evidence="2" type="ORF">CDEB00056_LOCUS1008</name>
</gene>
<dbReference type="EMBL" id="HBIO01001405">
    <property type="protein sequence ID" value="CAE0456167.1"/>
    <property type="molecule type" value="Transcribed_RNA"/>
</dbReference>
<accession>A0A7S3V4C8</accession>
<reference evidence="2" key="1">
    <citation type="submission" date="2021-01" db="EMBL/GenBank/DDBJ databases">
        <authorList>
            <person name="Corre E."/>
            <person name="Pelletier E."/>
            <person name="Niang G."/>
            <person name="Scheremetjew M."/>
            <person name="Finn R."/>
            <person name="Kale V."/>
            <person name="Holt S."/>
            <person name="Cochrane G."/>
            <person name="Meng A."/>
            <person name="Brown T."/>
            <person name="Cohen L."/>
        </authorList>
    </citation>
    <scope>NUCLEOTIDE SEQUENCE</scope>
    <source>
        <strain evidence="2">MM31A-1</strain>
    </source>
</reference>
<dbReference type="PROSITE" id="PS51257">
    <property type="entry name" value="PROKAR_LIPOPROTEIN"/>
    <property type="match status" value="1"/>
</dbReference>
<feature type="chain" id="PRO_5030604750" evidence="1">
    <location>
        <begin position="25"/>
        <end position="524"/>
    </location>
</feature>
<dbReference type="AlphaFoldDB" id="A0A7S3V4C8"/>
<dbReference type="PANTHER" id="PTHR36220">
    <property type="entry name" value="UNNAMED PRODUCT"/>
    <property type="match status" value="1"/>
</dbReference>
<feature type="signal peptide" evidence="1">
    <location>
        <begin position="1"/>
        <end position="24"/>
    </location>
</feature>
<dbReference type="InterPro" id="IPR028994">
    <property type="entry name" value="Integrin_alpha_N"/>
</dbReference>
<proteinExistence type="predicted"/>